<dbReference type="Proteomes" id="UP000190814">
    <property type="component" value="Unassembled WGS sequence"/>
</dbReference>
<reference evidence="3 4" key="1">
    <citation type="submission" date="2017-02" db="EMBL/GenBank/DDBJ databases">
        <authorList>
            <person name="Peterson S.W."/>
        </authorList>
    </citation>
    <scope>NUCLEOTIDE SEQUENCE [LARGE SCALE GENOMIC DNA]</scope>
    <source>
        <strain evidence="3 4">ATCC 35992</strain>
    </source>
</reference>
<dbReference type="Gene3D" id="2.40.260.10">
    <property type="entry name" value="Sortase"/>
    <property type="match status" value="1"/>
</dbReference>
<dbReference type="InterPro" id="IPR023365">
    <property type="entry name" value="Sortase_dom-sf"/>
</dbReference>
<proteinExistence type="predicted"/>
<sequence>MKINKVISPLIILMIATGLVLWLYKTSEIDGLHKFIAGGFKGMVCGEDNKEKNNKDNNDNKGKIVSYGDKLSDSNLGVRKKINKNYLDFEGRDENISEIFADIKDEYEEFKNINDDLFGIVDIEGMDFNYPVMMSKTPNYYLNHDLFKNYSLFGCPYMGEGYSLINNNIVIYGHCINKDKMFGKLLSLKNKSVLDRLKRICLYSDGKLFEYEVVALLSINVDITDYRYWEIKDFKDEEAFAEYVDGIIENGIYVSEEKLKYGNYLMLSTCDNELGGGYRIVLVGRMLENGL</sequence>
<name>A0A1T4V9U1_9FIRM</name>
<feature type="active site" description="Proton donor/acceptor" evidence="1">
    <location>
        <position position="174"/>
    </location>
</feature>
<evidence type="ECO:0000256" key="1">
    <source>
        <dbReference type="PIRSR" id="PIRSR605754-1"/>
    </source>
</evidence>
<dbReference type="STRING" id="39495.SAMN02745111_00553"/>
<dbReference type="RefSeq" id="WP_078765441.1">
    <property type="nucleotide sequence ID" value="NZ_FUXZ01000003.1"/>
</dbReference>
<accession>A0A1T4V9U1</accession>
<organism evidence="3 4">
    <name type="scientific">Eubacterium uniforme</name>
    <dbReference type="NCBI Taxonomy" id="39495"/>
    <lineage>
        <taxon>Bacteria</taxon>
        <taxon>Bacillati</taxon>
        <taxon>Bacillota</taxon>
        <taxon>Clostridia</taxon>
        <taxon>Eubacteriales</taxon>
        <taxon>Eubacteriaceae</taxon>
        <taxon>Eubacterium</taxon>
    </lineage>
</organism>
<dbReference type="CDD" id="cd05826">
    <property type="entry name" value="Sortase_B"/>
    <property type="match status" value="1"/>
</dbReference>
<protein>
    <submittedName>
        <fullName evidence="3">Sortase, SrtB family</fullName>
    </submittedName>
</protein>
<dbReference type="EMBL" id="FUXZ01000003">
    <property type="protein sequence ID" value="SKA61760.1"/>
    <property type="molecule type" value="Genomic_DNA"/>
</dbReference>
<dbReference type="SUPFAM" id="SSF63817">
    <property type="entry name" value="Sortase"/>
    <property type="match status" value="1"/>
</dbReference>
<feature type="active site" description="Acyl-thioester intermediate" evidence="1">
    <location>
        <position position="270"/>
    </location>
</feature>
<evidence type="ECO:0000313" key="4">
    <source>
        <dbReference type="Proteomes" id="UP000190814"/>
    </source>
</evidence>
<keyword evidence="4" id="KW-1185">Reference proteome</keyword>
<dbReference type="InterPro" id="IPR009835">
    <property type="entry name" value="SrtB"/>
</dbReference>
<keyword evidence="2" id="KW-0812">Transmembrane</keyword>
<dbReference type="AlphaFoldDB" id="A0A1T4V9U1"/>
<evidence type="ECO:0000256" key="2">
    <source>
        <dbReference type="SAM" id="Phobius"/>
    </source>
</evidence>
<keyword evidence="2" id="KW-1133">Transmembrane helix</keyword>
<feature type="transmembrane region" description="Helical" evidence="2">
    <location>
        <begin position="6"/>
        <end position="24"/>
    </location>
</feature>
<evidence type="ECO:0000313" key="3">
    <source>
        <dbReference type="EMBL" id="SKA61760.1"/>
    </source>
</evidence>
<dbReference type="OrthoDB" id="9806013at2"/>
<gene>
    <name evidence="3" type="ORF">SAMN02745111_00553</name>
</gene>
<keyword evidence="2" id="KW-0472">Membrane</keyword>
<dbReference type="GO" id="GO:0016787">
    <property type="term" value="F:hydrolase activity"/>
    <property type="evidence" value="ECO:0007669"/>
    <property type="project" value="UniProtKB-KW"/>
</dbReference>